<dbReference type="InterPro" id="IPR000387">
    <property type="entry name" value="Tyr_Pase_dom"/>
</dbReference>
<accession>A0A678T8U4</accession>
<dbReference type="PANTHER" id="PTHR46274:SF6">
    <property type="entry name" value="TYR_PHOSPHATASE_2 DOMAIN-CONTAINING PROTEIN"/>
    <property type="match status" value="1"/>
</dbReference>
<dbReference type="PROSITE" id="PS50056">
    <property type="entry name" value="TYR_PHOSPHATASE_2"/>
    <property type="match status" value="1"/>
</dbReference>
<dbReference type="PROSITE" id="PS50054">
    <property type="entry name" value="TYR_PHOSPHATASE_DUAL"/>
    <property type="match status" value="1"/>
</dbReference>
<protein>
    <recommendedName>
        <fullName evidence="5">Dual specificity protein phosphatase DSP8</fullName>
    </recommendedName>
</protein>
<reference evidence="4" key="1">
    <citation type="submission" date="2018-04" db="EMBL/GenBank/DDBJ databases">
        <title>Comparative Analysis of Homologous Sequences of Saccharum officinarum and Saccharum spontaneum Reveals Independent Polyploidization Events.</title>
        <authorList>
            <person name="Sharma A."/>
            <person name="Song J."/>
            <person name="Lin Q."/>
            <person name="Singh R."/>
            <person name="Ramos N."/>
            <person name="Wang K."/>
            <person name="Zhang J."/>
            <person name="Ming R."/>
            <person name="Yu Q."/>
        </authorList>
    </citation>
    <scope>NUCLEOTIDE SEQUENCE</scope>
</reference>
<dbReference type="InterPro" id="IPR029021">
    <property type="entry name" value="Prot-tyrosine_phosphatase-like"/>
</dbReference>
<dbReference type="Pfam" id="PF22784">
    <property type="entry name" value="PTP-SAK"/>
    <property type="match status" value="1"/>
</dbReference>
<gene>
    <name evidence="4" type="ORF">SO145G11_000009</name>
</gene>
<dbReference type="EMBL" id="MH182523">
    <property type="protein sequence ID" value="AWA44808.1"/>
    <property type="molecule type" value="Genomic_DNA"/>
</dbReference>
<evidence type="ECO:0000259" key="2">
    <source>
        <dbReference type="PROSITE" id="PS50054"/>
    </source>
</evidence>
<feature type="domain" description="Tyrosine-protein phosphatase" evidence="2">
    <location>
        <begin position="69"/>
        <end position="196"/>
    </location>
</feature>
<evidence type="ECO:0000256" key="1">
    <source>
        <dbReference type="ARBA" id="ARBA00022801"/>
    </source>
</evidence>
<dbReference type="SUPFAM" id="SSF52799">
    <property type="entry name" value="(Phosphotyrosine protein) phosphatases II"/>
    <property type="match status" value="1"/>
</dbReference>
<organism evidence="4">
    <name type="scientific">Saccharum officinarum</name>
    <name type="common">Sugarcane</name>
    <dbReference type="NCBI Taxonomy" id="4547"/>
    <lineage>
        <taxon>Eukaryota</taxon>
        <taxon>Viridiplantae</taxon>
        <taxon>Streptophyta</taxon>
        <taxon>Embryophyta</taxon>
        <taxon>Tracheophyta</taxon>
        <taxon>Spermatophyta</taxon>
        <taxon>Magnoliopsida</taxon>
        <taxon>Liliopsida</taxon>
        <taxon>Poales</taxon>
        <taxon>Poaceae</taxon>
        <taxon>PACMAD clade</taxon>
        <taxon>Panicoideae</taxon>
        <taxon>Andropogonodae</taxon>
        <taxon>Andropogoneae</taxon>
        <taxon>Saccharinae</taxon>
        <taxon>Saccharum</taxon>
        <taxon>Saccharum officinarum species complex</taxon>
    </lineage>
</organism>
<keyword evidence="1" id="KW-0378">Hydrolase</keyword>
<dbReference type="FunFam" id="3.90.190.10:FF:000157">
    <property type="entry name" value="Protein-tyrosine phosphatase"/>
    <property type="match status" value="1"/>
</dbReference>
<evidence type="ECO:0000259" key="3">
    <source>
        <dbReference type="PROSITE" id="PS50056"/>
    </source>
</evidence>
<dbReference type="Gene3D" id="3.90.190.10">
    <property type="entry name" value="Protein tyrosine phosphatase superfamily"/>
    <property type="match status" value="1"/>
</dbReference>
<dbReference type="PROSITE" id="PS00383">
    <property type="entry name" value="TYR_PHOSPHATASE_1"/>
    <property type="match status" value="1"/>
</dbReference>
<dbReference type="InterPro" id="IPR057023">
    <property type="entry name" value="PTP-SAK"/>
</dbReference>
<dbReference type="InterPro" id="IPR020422">
    <property type="entry name" value="TYR_PHOSPHATASE_DUAL_dom"/>
</dbReference>
<dbReference type="GO" id="GO:0016791">
    <property type="term" value="F:phosphatase activity"/>
    <property type="evidence" value="ECO:0007669"/>
    <property type="project" value="UniProtKB-ARBA"/>
</dbReference>
<dbReference type="AlphaFoldDB" id="A0A678T8U4"/>
<name>A0A678T8U4_SACOF</name>
<feature type="domain" description="Tyrosine specific protein phosphatases" evidence="3">
    <location>
        <begin position="155"/>
        <end position="196"/>
    </location>
</feature>
<sequence>MRICELGDGDAGLAWQQEQQEEEVQASGGGELVRLKAKRALVGAGARVLFYPTLLYNVLRNRFEADFRWWDRVDQFILLGAVPFPSDVPRLKQLGVQGVVTLNEPYETLVPTSLYQANEIEHLVIPTRDYLFAPSLEDISQAIDFIHRMYCQLDSDVIQYIAAFFSGNASQGGTTYVHCKAGRGRSTTIVLCYLVG</sequence>
<dbReference type="InterPro" id="IPR016130">
    <property type="entry name" value="Tyr_Pase_AS"/>
</dbReference>
<dbReference type="PANTHER" id="PTHR46274">
    <property type="entry name" value="PHOSPHATIDYLINOSITOL PHOSPHATASE"/>
    <property type="match status" value="1"/>
</dbReference>
<evidence type="ECO:0008006" key="5">
    <source>
        <dbReference type="Google" id="ProtNLM"/>
    </source>
</evidence>
<evidence type="ECO:0000313" key="4">
    <source>
        <dbReference type="EMBL" id="AWA44808.1"/>
    </source>
</evidence>
<proteinExistence type="predicted"/>